<dbReference type="STRING" id="369401.SAMN05428642_105157"/>
<accession>A0A1K2IT44</accession>
<dbReference type="AlphaFoldDB" id="A0A1K2IT44"/>
<organism evidence="1 2">
    <name type="scientific">Flaviramulus basaltis</name>
    <dbReference type="NCBI Taxonomy" id="369401"/>
    <lineage>
        <taxon>Bacteria</taxon>
        <taxon>Pseudomonadati</taxon>
        <taxon>Bacteroidota</taxon>
        <taxon>Flavobacteriia</taxon>
        <taxon>Flavobacteriales</taxon>
        <taxon>Flavobacteriaceae</taxon>
        <taxon>Flaviramulus</taxon>
    </lineage>
</organism>
<reference evidence="1 2" key="1">
    <citation type="submission" date="2016-10" db="EMBL/GenBank/DDBJ databases">
        <authorList>
            <person name="de Groot N.N."/>
        </authorList>
    </citation>
    <scope>NUCLEOTIDE SEQUENCE [LARGE SCALE GENOMIC DNA]</scope>
    <source>
        <strain evidence="1 2">DSM 18180</strain>
    </source>
</reference>
<sequence>MITSDKLLNHLKKLEDEEHLLINNNQYTSSQVRLAEQIVKDLEKELTQASIKPKLSRRRAFIVILEELFYDVFVYPKDLTLDGIHRRASVRFEFMNRESRGFETPTQVHPKNPCLYYEDNGHGKARYKVALKHLVNESHRYFQVPEAETSLKIIFNEVKLC</sequence>
<dbReference type="EMBL" id="FPKV01000005">
    <property type="protein sequence ID" value="SFZ94891.1"/>
    <property type="molecule type" value="Genomic_DNA"/>
</dbReference>
<gene>
    <name evidence="1" type="ORF">SAMN05428642_105157</name>
</gene>
<dbReference type="Proteomes" id="UP000182544">
    <property type="component" value="Unassembled WGS sequence"/>
</dbReference>
<proteinExistence type="predicted"/>
<name>A0A1K2IT44_9FLAO</name>
<keyword evidence="2" id="KW-1185">Reference proteome</keyword>
<protein>
    <submittedName>
        <fullName evidence="1">Uncharacterized protein</fullName>
    </submittedName>
</protein>
<evidence type="ECO:0000313" key="1">
    <source>
        <dbReference type="EMBL" id="SFZ94891.1"/>
    </source>
</evidence>
<dbReference type="OrthoDB" id="1176669at2"/>
<evidence type="ECO:0000313" key="2">
    <source>
        <dbReference type="Proteomes" id="UP000182544"/>
    </source>
</evidence>
<dbReference type="RefSeq" id="WP_072403610.1">
    <property type="nucleotide sequence ID" value="NZ_FPKV01000005.1"/>
</dbReference>